<dbReference type="EMBL" id="MK072462">
    <property type="protein sequence ID" value="AYV85616.1"/>
    <property type="molecule type" value="Genomic_DNA"/>
</dbReference>
<organism evidence="3">
    <name type="scientific">Satyrvirus sp</name>
    <dbReference type="NCBI Taxonomy" id="2487771"/>
    <lineage>
        <taxon>Viruses</taxon>
        <taxon>Varidnaviria</taxon>
        <taxon>Bamfordvirae</taxon>
        <taxon>Nucleocytoviricota</taxon>
        <taxon>Megaviricetes</taxon>
        <taxon>Imitervirales</taxon>
        <taxon>Mimiviridae</taxon>
        <taxon>Megamimivirinae</taxon>
    </lineage>
</organism>
<keyword evidence="3" id="KW-0645">Protease</keyword>
<feature type="region of interest" description="Disordered" evidence="1">
    <location>
        <begin position="779"/>
        <end position="811"/>
    </location>
</feature>
<dbReference type="Pfam" id="PF05572">
    <property type="entry name" value="Peptidase_M43"/>
    <property type="match status" value="1"/>
</dbReference>
<dbReference type="GO" id="GO:0008237">
    <property type="term" value="F:metallopeptidase activity"/>
    <property type="evidence" value="ECO:0007669"/>
    <property type="project" value="UniProtKB-KW"/>
</dbReference>
<name>A0A3G5AEG6_9VIRU</name>
<dbReference type="SUPFAM" id="SSF55486">
    <property type="entry name" value="Metalloproteases ('zincins'), catalytic domain"/>
    <property type="match status" value="1"/>
</dbReference>
<evidence type="ECO:0000256" key="1">
    <source>
        <dbReference type="SAM" id="MobiDB-lite"/>
    </source>
</evidence>
<dbReference type="PANTHER" id="PTHR21523:SF14">
    <property type="entry name" value="EXPORTED REPETITIVE PROTEIN"/>
    <property type="match status" value="1"/>
</dbReference>
<keyword evidence="3" id="KW-0436">Ligase</keyword>
<evidence type="ECO:0000259" key="2">
    <source>
        <dbReference type="Pfam" id="PF05572"/>
    </source>
</evidence>
<feature type="region of interest" description="Disordered" evidence="1">
    <location>
        <begin position="547"/>
        <end position="704"/>
    </location>
</feature>
<feature type="compositionally biased region" description="Basic and acidic residues" evidence="1">
    <location>
        <begin position="597"/>
        <end position="620"/>
    </location>
</feature>
<dbReference type="Gene3D" id="3.40.390.10">
    <property type="entry name" value="Collagenase (Catalytic Domain)"/>
    <property type="match status" value="1"/>
</dbReference>
<dbReference type="PANTHER" id="PTHR21523">
    <property type="match status" value="1"/>
</dbReference>
<feature type="compositionally biased region" description="Basic and acidic residues" evidence="1">
    <location>
        <begin position="695"/>
        <end position="704"/>
    </location>
</feature>
<feature type="compositionally biased region" description="Basic and acidic residues" evidence="1">
    <location>
        <begin position="630"/>
        <end position="668"/>
    </location>
</feature>
<dbReference type="GO" id="GO:0006508">
    <property type="term" value="P:proteolysis"/>
    <property type="evidence" value="ECO:0007669"/>
    <property type="project" value="UniProtKB-KW"/>
</dbReference>
<sequence>MSKKTNNNRFVTGTKNIDQQDQTNYRKCAHHVYSHNYAANMRQNYEITEKLASDKISSVDMNSTINIKIVFHFLAPKGSYNRERVLSRAHDIILSINDDFNNYTTNQNTMNNFKYKSIINQVFLSNMPKQNTYLGQKYLDYLPTKPSNIIFELGEIYYYPVKSRLTLSQYDDIKDVEIEFQLIKQFIYRNRADAIYPDSVLNIWIIDMSDTSILGFSNFPWEIIDNYHGIILHRRAFFPEDYGETNFSTFKSFTHQIGHFFGLIHVVNSNSGIGAYIASNINMDSEEPLTNMTDDDYIANTPEQLYAAYDPTDKNINKSLHQDGHYNPLFMNFMDYTYDKYVSMFTPKQIQIMRFIILTHRPKINSSTSSIKLPIPRYNPDTDTISGVINSKNSSYIMRPPPLIPSYEAITNPRYVGQDYMMQRPQIPQPVVKKQPPVNAPNLFANESANAAATTKEQIIANIQNIMPKDSPESKMKEKINSYEDMIKNYKSYTSNDGYASLYPHDPFMKQYNNQIQMMQQQFKHMMKDNGADTDSKLDINIDIDADPSMVDPRMMDPRMTDPRMMDPRMTDPRMTDPRMMDPRMMDPRMAANVDPRMTDPRMTDPRMTDPRMTDPRMTDPRMAANVDPRMMDPRMTDPRMTDPRMTDPRMTDPRMTDPRMMDPRMADPRMAANVDPRMMDPRMTDPRMMNPRMADPRMMDPRMMDPRMTDPRMMDPRMADPRMGANVDPKIIDLRKTDSRMVDPISAPRIDPKLAAYIDPKFQNTRRIDPIFKDKKNELTTDECDEQDNPSNRVENANDVPVPNNQQPDFGNRIERINDQLNNIKSRIPANFSQNSFQKINDPQKYNKFGQFKSSQPETKIMNPKNFKRRFTRSRPINVAAIN</sequence>
<feature type="domain" description="Peptidase M43 pregnancy-associated plasma-A" evidence="2">
    <location>
        <begin position="200"/>
        <end position="354"/>
    </location>
</feature>
<dbReference type="GO" id="GO:0016874">
    <property type="term" value="F:ligase activity"/>
    <property type="evidence" value="ECO:0007669"/>
    <property type="project" value="UniProtKB-KW"/>
</dbReference>
<dbReference type="InterPro" id="IPR008754">
    <property type="entry name" value="Peptidase_M43"/>
</dbReference>
<proteinExistence type="predicted"/>
<keyword evidence="3" id="KW-0482">Metalloprotease</keyword>
<dbReference type="InterPro" id="IPR024079">
    <property type="entry name" value="MetalloPept_cat_dom_sf"/>
</dbReference>
<reference evidence="3" key="1">
    <citation type="submission" date="2018-10" db="EMBL/GenBank/DDBJ databases">
        <title>Hidden diversity of soil giant viruses.</title>
        <authorList>
            <person name="Schulz F."/>
            <person name="Alteio L."/>
            <person name="Goudeau D."/>
            <person name="Ryan E.M."/>
            <person name="Malmstrom R.R."/>
            <person name="Blanchard J."/>
            <person name="Woyke T."/>
        </authorList>
    </citation>
    <scope>NUCLEOTIDE SEQUENCE</scope>
    <source>
        <strain evidence="3">SAV1</strain>
    </source>
</reference>
<keyword evidence="3" id="KW-0378">Hydrolase</keyword>
<protein>
    <submittedName>
        <fullName evidence="3">Putative bifunctional metalloprotease/ubiquitin-protein ligase</fullName>
    </submittedName>
</protein>
<evidence type="ECO:0000313" key="3">
    <source>
        <dbReference type="EMBL" id="AYV85616.1"/>
    </source>
</evidence>
<feature type="compositionally biased region" description="Basic and acidic residues" evidence="1">
    <location>
        <begin position="554"/>
        <end position="587"/>
    </location>
</feature>
<accession>A0A3G5AEG6</accession>
<gene>
    <name evidence="3" type="ORF">Satyrvirus26_5</name>
</gene>